<feature type="domain" description="RING-type" evidence="3">
    <location>
        <begin position="105"/>
        <end position="147"/>
    </location>
</feature>
<protein>
    <recommendedName>
        <fullName evidence="3">RING-type domain-containing protein</fullName>
    </recommendedName>
</protein>
<sequence length="164" mass="19324">MQTLGEYHIGYIVLSLVILLAMLFFFINYCYYSNPLPNRQAPTVDPEHQIDHVQTHVIFIDEDELHWHRHRRLVLGLTNEVIECYCPKFPYFSSTQFDELDDGRCSICLSEYEEREMLRFLPECGHRFHLICLDSWLNINGSCPVCRTFAVKKPSLPCMIQTSF</sequence>
<dbReference type="SMART" id="SM00184">
    <property type="entry name" value="RING"/>
    <property type="match status" value="1"/>
</dbReference>
<proteinExistence type="predicted"/>
<evidence type="ECO:0000313" key="5">
    <source>
        <dbReference type="Proteomes" id="UP000036987"/>
    </source>
</evidence>
<dbReference type="InterPro" id="IPR013083">
    <property type="entry name" value="Znf_RING/FYVE/PHD"/>
</dbReference>
<gene>
    <name evidence="4" type="ORF">ZOSMA_5G00710</name>
</gene>
<accession>A0A0K9NUA8</accession>
<dbReference type="PANTHER" id="PTHR46592:SF6">
    <property type="entry name" value="RING-H2 FINGER PROTEIN ATL67"/>
    <property type="match status" value="1"/>
</dbReference>
<reference evidence="5" key="1">
    <citation type="journal article" date="2016" name="Nature">
        <title>The genome of the seagrass Zostera marina reveals angiosperm adaptation to the sea.</title>
        <authorList>
            <person name="Olsen J.L."/>
            <person name="Rouze P."/>
            <person name="Verhelst B."/>
            <person name="Lin Y.-C."/>
            <person name="Bayer T."/>
            <person name="Collen J."/>
            <person name="Dattolo E."/>
            <person name="De Paoli E."/>
            <person name="Dittami S."/>
            <person name="Maumus F."/>
            <person name="Michel G."/>
            <person name="Kersting A."/>
            <person name="Lauritano C."/>
            <person name="Lohaus R."/>
            <person name="Toepel M."/>
            <person name="Tonon T."/>
            <person name="Vanneste K."/>
            <person name="Amirebrahimi M."/>
            <person name="Brakel J."/>
            <person name="Bostroem C."/>
            <person name="Chovatia M."/>
            <person name="Grimwood J."/>
            <person name="Jenkins J.W."/>
            <person name="Jueterbock A."/>
            <person name="Mraz A."/>
            <person name="Stam W.T."/>
            <person name="Tice H."/>
            <person name="Bornberg-Bauer E."/>
            <person name="Green P.J."/>
            <person name="Pearson G.A."/>
            <person name="Procaccini G."/>
            <person name="Duarte C.M."/>
            <person name="Schmutz J."/>
            <person name="Reusch T.B.H."/>
            <person name="Van de Peer Y."/>
        </authorList>
    </citation>
    <scope>NUCLEOTIDE SEQUENCE [LARGE SCALE GENOMIC DNA]</scope>
    <source>
        <strain evidence="5">cv. Finnish</strain>
    </source>
</reference>
<keyword evidence="2" id="KW-1133">Transmembrane helix</keyword>
<keyword evidence="5" id="KW-1185">Reference proteome</keyword>
<dbReference type="GO" id="GO:0008270">
    <property type="term" value="F:zinc ion binding"/>
    <property type="evidence" value="ECO:0007669"/>
    <property type="project" value="UniProtKB-KW"/>
</dbReference>
<keyword evidence="1" id="KW-0863">Zinc-finger</keyword>
<evidence type="ECO:0000313" key="4">
    <source>
        <dbReference type="EMBL" id="KMZ60208.1"/>
    </source>
</evidence>
<dbReference type="OMA" id="DEDELHW"/>
<dbReference type="InterPro" id="IPR044289">
    <property type="entry name" value="ATL67-70"/>
</dbReference>
<keyword evidence="2" id="KW-0812">Transmembrane</keyword>
<keyword evidence="1" id="KW-0479">Metal-binding</keyword>
<dbReference type="OrthoDB" id="8062037at2759"/>
<dbReference type="Proteomes" id="UP000036987">
    <property type="component" value="Unassembled WGS sequence"/>
</dbReference>
<dbReference type="GO" id="GO:0016567">
    <property type="term" value="P:protein ubiquitination"/>
    <property type="evidence" value="ECO:0007669"/>
    <property type="project" value="InterPro"/>
</dbReference>
<feature type="transmembrane region" description="Helical" evidence="2">
    <location>
        <begin position="12"/>
        <end position="32"/>
    </location>
</feature>
<keyword evidence="2" id="KW-0472">Membrane</keyword>
<dbReference type="EMBL" id="LFYR01001623">
    <property type="protein sequence ID" value="KMZ60208.1"/>
    <property type="molecule type" value="Genomic_DNA"/>
</dbReference>
<dbReference type="InterPro" id="IPR001841">
    <property type="entry name" value="Znf_RING"/>
</dbReference>
<dbReference type="SUPFAM" id="SSF57850">
    <property type="entry name" value="RING/U-box"/>
    <property type="match status" value="1"/>
</dbReference>
<evidence type="ECO:0000256" key="2">
    <source>
        <dbReference type="SAM" id="Phobius"/>
    </source>
</evidence>
<dbReference type="STRING" id="29655.A0A0K9NUA8"/>
<dbReference type="AlphaFoldDB" id="A0A0K9NUA8"/>
<dbReference type="PROSITE" id="PS50089">
    <property type="entry name" value="ZF_RING_2"/>
    <property type="match status" value="1"/>
</dbReference>
<keyword evidence="1" id="KW-0862">Zinc</keyword>
<organism evidence="4 5">
    <name type="scientific">Zostera marina</name>
    <name type="common">Eelgrass</name>
    <dbReference type="NCBI Taxonomy" id="29655"/>
    <lineage>
        <taxon>Eukaryota</taxon>
        <taxon>Viridiplantae</taxon>
        <taxon>Streptophyta</taxon>
        <taxon>Embryophyta</taxon>
        <taxon>Tracheophyta</taxon>
        <taxon>Spermatophyta</taxon>
        <taxon>Magnoliopsida</taxon>
        <taxon>Liliopsida</taxon>
        <taxon>Zosteraceae</taxon>
        <taxon>Zostera</taxon>
    </lineage>
</organism>
<dbReference type="PANTHER" id="PTHR46592">
    <property type="entry name" value="RING-H2 FINGER PROTEIN ATL67"/>
    <property type="match status" value="1"/>
</dbReference>
<evidence type="ECO:0000256" key="1">
    <source>
        <dbReference type="PROSITE-ProRule" id="PRU00175"/>
    </source>
</evidence>
<dbReference type="Pfam" id="PF13639">
    <property type="entry name" value="zf-RING_2"/>
    <property type="match status" value="1"/>
</dbReference>
<dbReference type="GO" id="GO:0016740">
    <property type="term" value="F:transferase activity"/>
    <property type="evidence" value="ECO:0007669"/>
    <property type="project" value="InterPro"/>
</dbReference>
<dbReference type="Gene3D" id="3.30.40.10">
    <property type="entry name" value="Zinc/RING finger domain, C3HC4 (zinc finger)"/>
    <property type="match status" value="1"/>
</dbReference>
<evidence type="ECO:0000259" key="3">
    <source>
        <dbReference type="PROSITE" id="PS50089"/>
    </source>
</evidence>
<name>A0A0K9NUA8_ZOSMR</name>
<comment type="caution">
    <text evidence="4">The sequence shown here is derived from an EMBL/GenBank/DDBJ whole genome shotgun (WGS) entry which is preliminary data.</text>
</comment>